<evidence type="ECO:0000256" key="1">
    <source>
        <dbReference type="ARBA" id="ARBA00004906"/>
    </source>
</evidence>
<feature type="region of interest" description="Disordered" evidence="2">
    <location>
        <begin position="728"/>
        <end position="754"/>
    </location>
</feature>
<protein>
    <submittedName>
        <fullName evidence="4">Kelch-like protein 3</fullName>
    </submittedName>
</protein>
<feature type="region of interest" description="Disordered" evidence="2">
    <location>
        <begin position="1"/>
        <end position="31"/>
    </location>
</feature>
<gene>
    <name evidence="4" type="ORF">CJ030_MR5G017249</name>
</gene>
<dbReference type="InterPro" id="IPR000210">
    <property type="entry name" value="BTB/POZ_dom"/>
</dbReference>
<dbReference type="PANTHER" id="PTHR47369">
    <property type="entry name" value="BTB/POZ DOMAIN-CONTAINING PROTEIN"/>
    <property type="match status" value="1"/>
</dbReference>
<evidence type="ECO:0000256" key="2">
    <source>
        <dbReference type="SAM" id="MobiDB-lite"/>
    </source>
</evidence>
<dbReference type="AlphaFoldDB" id="A0A6A1VPW0"/>
<sequence length="933" mass="102884">MEPQYQKQARSYRPQSKMTIEPSQHSDNHQTSGELRAVDCNLTSLCDHIQREGFSSGSFSDIVVHAMGATYHLHRLILSRSSYFRNMLHGPWKEAGAPIVTLHVDDKNVFAENQDYGIHGERVRNACWGYLCQSGSMEVKETSNVPGRNMLHGPWKEAGAPIVTLHVDDKNVSGEAIAMALAYLYGHHPKLNDDNAFRVLAAASFLDLQDLCAICTDFIISELWTSNFLAYQVFAENQDYGIHGERVRNACWGYLCQSGSMEVKEVLPKLSSQTLHALLTSDELWVPNEETRFELALYTFLAKGAHCKAEHCEQEMGTDTHADSTPAKEKNLVDSCNNSMLESELGCLSLKDGLESHNTAHSLLVELADCVVDRQTGVSNSNQQVQKTANSQLNMEPRYTCNMEGSSSLTPSLADMDGSRNSCSYVEMSIGVEASRLGTIGMAMEGPSEEGPCYHLNNNSWLSRDQSRQFTSMNSSCNGVMVNDWERCGMPPLSWGGRVVGKRQLKGSAKANFWAHEEEYDAFVSIFDGGSLLYCNMSFEALLNVRKQLEELGFPCNAVNDSLWLQMLLSQRVQEIGADTCKNCCLTSMACACRQPFRFSHGLTSSGYYMQEHDHTSPDNIGNVYVAESAQGVGNGLFRPVRVHVRGPIDGLAGIGRGTTFVPAAAGPPTRFVFSRVPFGIGNRNCQQSLANDDSEARADHSGDLSGDGLTALVGLSQGGCNVTNVHGDQKERGYETDPQSRMCGTSTAGPSTSTIPVEMLESPGHSVGIGWENVNSSSISLDLKTPLGHFPPFRFGVQFEDVYRLGDGQVKQSPEVFYAGSVWKVSIQAFNDEDPQGRRTLGLFLHRRKAEITDSIRKVHMFVDLREKVTARFQLICPSKREVMVFGSYKQTGTLLPKAPKGWGWRTALLFDELADLLQNGTLRVAAVVQLI</sequence>
<dbReference type="Gene3D" id="3.30.710.10">
    <property type="entry name" value="Potassium Channel Kv1.1, Chain A"/>
    <property type="match status" value="2"/>
</dbReference>
<proteinExistence type="predicted"/>
<name>A0A6A1VPW0_9ROSI</name>
<dbReference type="PROSITE" id="PS50097">
    <property type="entry name" value="BTB"/>
    <property type="match status" value="1"/>
</dbReference>
<evidence type="ECO:0000313" key="4">
    <source>
        <dbReference type="EMBL" id="KAB1213986.1"/>
    </source>
</evidence>
<comment type="caution">
    <text evidence="4">The sequence shown here is derived from an EMBL/GenBank/DDBJ whole genome shotgun (WGS) entry which is preliminary data.</text>
</comment>
<dbReference type="SMART" id="SM00225">
    <property type="entry name" value="BTB"/>
    <property type="match status" value="1"/>
</dbReference>
<feature type="compositionally biased region" description="Polar residues" evidence="2">
    <location>
        <begin position="738"/>
        <end position="754"/>
    </location>
</feature>
<organism evidence="4 5">
    <name type="scientific">Morella rubra</name>
    <name type="common">Chinese bayberry</name>
    <dbReference type="NCBI Taxonomy" id="262757"/>
    <lineage>
        <taxon>Eukaryota</taxon>
        <taxon>Viridiplantae</taxon>
        <taxon>Streptophyta</taxon>
        <taxon>Embryophyta</taxon>
        <taxon>Tracheophyta</taxon>
        <taxon>Spermatophyta</taxon>
        <taxon>Magnoliopsida</taxon>
        <taxon>eudicotyledons</taxon>
        <taxon>Gunneridae</taxon>
        <taxon>Pentapetalae</taxon>
        <taxon>rosids</taxon>
        <taxon>fabids</taxon>
        <taxon>Fagales</taxon>
        <taxon>Myricaceae</taxon>
        <taxon>Morella</taxon>
    </lineage>
</organism>
<comment type="pathway">
    <text evidence="1">Protein modification; protein ubiquitination.</text>
</comment>
<dbReference type="EMBL" id="RXIC02000023">
    <property type="protein sequence ID" value="KAB1213986.1"/>
    <property type="molecule type" value="Genomic_DNA"/>
</dbReference>
<accession>A0A6A1VPW0</accession>
<evidence type="ECO:0000313" key="5">
    <source>
        <dbReference type="Proteomes" id="UP000516437"/>
    </source>
</evidence>
<keyword evidence="5" id="KW-1185">Reference proteome</keyword>
<dbReference type="OrthoDB" id="6359943at2759"/>
<reference evidence="4 5" key="1">
    <citation type="journal article" date="2019" name="Plant Biotechnol. J.">
        <title>The red bayberry genome and genetic basis of sex determination.</title>
        <authorList>
            <person name="Jia H.M."/>
            <person name="Jia H.J."/>
            <person name="Cai Q.L."/>
            <person name="Wang Y."/>
            <person name="Zhao H.B."/>
            <person name="Yang W.F."/>
            <person name="Wang G.Y."/>
            <person name="Li Y.H."/>
            <person name="Zhan D.L."/>
            <person name="Shen Y.T."/>
            <person name="Niu Q.F."/>
            <person name="Chang L."/>
            <person name="Qiu J."/>
            <person name="Zhao L."/>
            <person name="Xie H.B."/>
            <person name="Fu W.Y."/>
            <person name="Jin J."/>
            <person name="Li X.W."/>
            <person name="Jiao Y."/>
            <person name="Zhou C.C."/>
            <person name="Tu T."/>
            <person name="Chai C.Y."/>
            <person name="Gao J.L."/>
            <person name="Fan L.J."/>
            <person name="van de Weg E."/>
            <person name="Wang J.Y."/>
            <person name="Gao Z.S."/>
        </authorList>
    </citation>
    <scope>NUCLEOTIDE SEQUENCE [LARGE SCALE GENOMIC DNA]</scope>
    <source>
        <tissue evidence="4">Leaves</tissue>
    </source>
</reference>
<dbReference type="PANTHER" id="PTHR47369:SF1">
    <property type="entry name" value="BTB_POZ DOMAIN-CONTAINING PROTEIN"/>
    <property type="match status" value="1"/>
</dbReference>
<dbReference type="InterPro" id="IPR011333">
    <property type="entry name" value="SKP1/BTB/POZ_sf"/>
</dbReference>
<dbReference type="Pfam" id="PF00651">
    <property type="entry name" value="BTB"/>
    <property type="match status" value="1"/>
</dbReference>
<feature type="domain" description="BTB" evidence="3">
    <location>
        <begin position="60"/>
        <end position="121"/>
    </location>
</feature>
<dbReference type="SUPFAM" id="SSF54695">
    <property type="entry name" value="POZ domain"/>
    <property type="match status" value="2"/>
</dbReference>
<evidence type="ECO:0000259" key="3">
    <source>
        <dbReference type="PROSITE" id="PS50097"/>
    </source>
</evidence>
<dbReference type="Proteomes" id="UP000516437">
    <property type="component" value="Chromosome 5"/>
</dbReference>